<protein>
    <submittedName>
        <fullName evidence="1">Uncharacterized protein</fullName>
    </submittedName>
</protein>
<accession>A0A8S1Y7R3</accession>
<dbReference type="AlphaFoldDB" id="A0A8S1Y7R3"/>
<name>A0A8S1Y7R3_PAROT</name>
<organism evidence="1 2">
    <name type="scientific">Paramecium octaurelia</name>
    <dbReference type="NCBI Taxonomy" id="43137"/>
    <lineage>
        <taxon>Eukaryota</taxon>
        <taxon>Sar</taxon>
        <taxon>Alveolata</taxon>
        <taxon>Ciliophora</taxon>
        <taxon>Intramacronucleata</taxon>
        <taxon>Oligohymenophorea</taxon>
        <taxon>Peniculida</taxon>
        <taxon>Parameciidae</taxon>
        <taxon>Paramecium</taxon>
    </lineage>
</organism>
<dbReference type="Proteomes" id="UP000683925">
    <property type="component" value="Unassembled WGS sequence"/>
</dbReference>
<evidence type="ECO:0000313" key="2">
    <source>
        <dbReference type="Proteomes" id="UP000683925"/>
    </source>
</evidence>
<dbReference type="EMBL" id="CAJJDP010000149">
    <property type="protein sequence ID" value="CAD8209571.1"/>
    <property type="molecule type" value="Genomic_DNA"/>
</dbReference>
<gene>
    <name evidence="1" type="ORF">POCTA_138.1.T1470155</name>
</gene>
<proteinExistence type="predicted"/>
<comment type="caution">
    <text evidence="1">The sequence shown here is derived from an EMBL/GenBank/DDBJ whole genome shotgun (WGS) entry which is preliminary data.</text>
</comment>
<keyword evidence="2" id="KW-1185">Reference proteome</keyword>
<sequence length="60" mass="7262">MKDELYNSVEQALNLEDFYEKQLVCQKLIQQKDDTKIESFQFNKIARISFRHRLLQQSVI</sequence>
<reference evidence="1" key="1">
    <citation type="submission" date="2021-01" db="EMBL/GenBank/DDBJ databases">
        <authorList>
            <consortium name="Genoscope - CEA"/>
            <person name="William W."/>
        </authorList>
    </citation>
    <scope>NUCLEOTIDE SEQUENCE</scope>
</reference>
<evidence type="ECO:0000313" key="1">
    <source>
        <dbReference type="EMBL" id="CAD8209571.1"/>
    </source>
</evidence>